<evidence type="ECO:0000256" key="9">
    <source>
        <dbReference type="ARBA" id="ARBA00022927"/>
    </source>
</evidence>
<keyword evidence="7" id="KW-0479">Metal-binding</keyword>
<evidence type="ECO:0000256" key="8">
    <source>
        <dbReference type="ARBA" id="ARBA00022837"/>
    </source>
</evidence>
<evidence type="ECO:0000256" key="1">
    <source>
        <dbReference type="ARBA" id="ARBA00004429"/>
    </source>
</evidence>
<feature type="domain" description="Type II secretion system protein GspF" evidence="13">
    <location>
        <begin position="73"/>
        <end position="195"/>
    </location>
</feature>
<evidence type="ECO:0000259" key="13">
    <source>
        <dbReference type="Pfam" id="PF00482"/>
    </source>
</evidence>
<evidence type="ECO:0000256" key="2">
    <source>
        <dbReference type="ARBA" id="ARBA00005745"/>
    </source>
</evidence>
<dbReference type="PROSITE" id="PS00874">
    <property type="entry name" value="T2SP_F"/>
    <property type="match status" value="1"/>
</dbReference>
<reference evidence="14" key="2">
    <citation type="journal article" date="2014" name="ISME J.">
        <title>Microbial stratification in low pH oxic and suboxic macroscopic growths along an acid mine drainage.</title>
        <authorList>
            <person name="Mendez-Garcia C."/>
            <person name="Mesa V."/>
            <person name="Sprenger R.R."/>
            <person name="Richter M."/>
            <person name="Diez M.S."/>
            <person name="Solano J."/>
            <person name="Bargiela R."/>
            <person name="Golyshina O.V."/>
            <person name="Manteca A."/>
            <person name="Ramos J.L."/>
            <person name="Gallego J.R."/>
            <person name="Llorente I."/>
            <person name="Martins Dos Santos V.A."/>
            <person name="Jensen O.N."/>
            <person name="Pelaez A.I."/>
            <person name="Sanchez J."/>
            <person name="Ferrer M."/>
        </authorList>
    </citation>
    <scope>NUCLEOTIDE SEQUENCE</scope>
</reference>
<dbReference type="AlphaFoldDB" id="T0XVY8"/>
<keyword evidence="10 12" id="KW-1133">Transmembrane helix</keyword>
<keyword evidence="9" id="KW-0653">Protein transport</keyword>
<dbReference type="FunFam" id="1.20.81.30:FF:000001">
    <property type="entry name" value="Type II secretion system protein F"/>
    <property type="match status" value="2"/>
</dbReference>
<protein>
    <submittedName>
        <fullName evidence="14">General secretion pathway protein F</fullName>
    </submittedName>
</protein>
<evidence type="ECO:0000313" key="14">
    <source>
        <dbReference type="EMBL" id="EQD26951.1"/>
    </source>
</evidence>
<dbReference type="PANTHER" id="PTHR30012:SF0">
    <property type="entry name" value="TYPE II SECRETION SYSTEM PROTEIN F-RELATED"/>
    <property type="match status" value="1"/>
</dbReference>
<keyword evidence="5" id="KW-0997">Cell inner membrane</keyword>
<feature type="transmembrane region" description="Helical" evidence="12">
    <location>
        <begin position="227"/>
        <end position="245"/>
    </location>
</feature>
<gene>
    <name evidence="14" type="ORF">B1B_19368</name>
</gene>
<evidence type="ECO:0000256" key="3">
    <source>
        <dbReference type="ARBA" id="ARBA00022448"/>
    </source>
</evidence>
<dbReference type="GO" id="GO:0015627">
    <property type="term" value="C:type II protein secretion system complex"/>
    <property type="evidence" value="ECO:0007669"/>
    <property type="project" value="InterPro"/>
</dbReference>
<dbReference type="InterPro" id="IPR011850">
    <property type="entry name" value="T2SS_GspF"/>
</dbReference>
<dbReference type="InterPro" id="IPR018076">
    <property type="entry name" value="T2SS_GspF_dom"/>
</dbReference>
<name>T0XVY8_9ZZZZ</name>
<comment type="similarity">
    <text evidence="2">Belongs to the GSP F family.</text>
</comment>
<dbReference type="GO" id="GO:0015628">
    <property type="term" value="P:protein secretion by the type II secretion system"/>
    <property type="evidence" value="ECO:0007669"/>
    <property type="project" value="InterPro"/>
</dbReference>
<dbReference type="Gene3D" id="1.20.81.30">
    <property type="entry name" value="Type II secretion system (T2SS), domain F"/>
    <property type="match status" value="2"/>
</dbReference>
<keyword evidence="8" id="KW-0106">Calcium</keyword>
<feature type="transmembrane region" description="Helical" evidence="12">
    <location>
        <begin position="378"/>
        <end position="399"/>
    </location>
</feature>
<evidence type="ECO:0000256" key="10">
    <source>
        <dbReference type="ARBA" id="ARBA00022989"/>
    </source>
</evidence>
<evidence type="ECO:0000256" key="4">
    <source>
        <dbReference type="ARBA" id="ARBA00022475"/>
    </source>
</evidence>
<evidence type="ECO:0000256" key="11">
    <source>
        <dbReference type="ARBA" id="ARBA00023136"/>
    </source>
</evidence>
<dbReference type="EMBL" id="AUZY01013014">
    <property type="protein sequence ID" value="EQD26951.1"/>
    <property type="molecule type" value="Genomic_DNA"/>
</dbReference>
<dbReference type="InterPro" id="IPR003004">
    <property type="entry name" value="GspF/PilC"/>
</dbReference>
<dbReference type="Pfam" id="PF00482">
    <property type="entry name" value="T2SSF"/>
    <property type="match status" value="2"/>
</dbReference>
<comment type="subcellular location">
    <subcellularLocation>
        <location evidence="1">Cell inner membrane</location>
        <topology evidence="1">Multi-pass membrane protein</topology>
    </subcellularLocation>
</comment>
<sequence>MSAFEYLALDAKGRQKKGLAEADTARAARQQLREQGLMPLHIAEASQAERGANRHGWFPGVSRISATDLALMTRQIATLVRSGLPVEEALITASQQNESARLKKILLSVRAKVMEGHPLASGLAEFPHVFPEIFRATVAAGEHSGHLDAVLERLANYAENRQLVRQKVSLALVYPFILSGMALLIVTGLLIYVVPEIVTVFKNIGHRLPLLTRGLIALSDFVRADGVFLFVGIVLAVFGIIHLFHRPAMKRRLHRFWLRLPLIGRITRGINTAQFTRTLSILIGSGVPVLEALHIAGDVVTNLPMQSAVRDAAERVREGSSISRALNQSRLFPPMTVHLIASGESSGQLDLLLERAATNQEKELESITGTLLSILEPVMILIMGGIVLTIVLAILLPIFELNRLIH</sequence>
<dbReference type="PRINTS" id="PR00812">
    <property type="entry name" value="BCTERIALGSPF"/>
</dbReference>
<reference evidence="14" key="1">
    <citation type="submission" date="2013-08" db="EMBL/GenBank/DDBJ databases">
        <authorList>
            <person name="Mendez C."/>
            <person name="Richter M."/>
            <person name="Ferrer M."/>
            <person name="Sanchez J."/>
        </authorList>
    </citation>
    <scope>NUCLEOTIDE SEQUENCE</scope>
</reference>
<dbReference type="PANTHER" id="PTHR30012">
    <property type="entry name" value="GENERAL SECRETION PATHWAY PROTEIN"/>
    <property type="match status" value="1"/>
</dbReference>
<comment type="caution">
    <text evidence="14">The sequence shown here is derived from an EMBL/GenBank/DDBJ whole genome shotgun (WGS) entry which is preliminary data.</text>
</comment>
<dbReference type="InterPro" id="IPR001992">
    <property type="entry name" value="T2SS_GspF/T4SS_PilC_CS"/>
</dbReference>
<proteinExistence type="inferred from homology"/>
<dbReference type="InterPro" id="IPR042094">
    <property type="entry name" value="T2SS_GspF_sf"/>
</dbReference>
<keyword evidence="3" id="KW-0813">Transport</keyword>
<evidence type="ECO:0000256" key="6">
    <source>
        <dbReference type="ARBA" id="ARBA00022692"/>
    </source>
</evidence>
<keyword evidence="4" id="KW-1003">Cell membrane</keyword>
<feature type="domain" description="Type II secretion system protein GspF" evidence="13">
    <location>
        <begin position="275"/>
        <end position="397"/>
    </location>
</feature>
<feature type="transmembrane region" description="Helical" evidence="12">
    <location>
        <begin position="171"/>
        <end position="194"/>
    </location>
</feature>
<evidence type="ECO:0000256" key="12">
    <source>
        <dbReference type="SAM" id="Phobius"/>
    </source>
</evidence>
<organism evidence="14">
    <name type="scientific">mine drainage metagenome</name>
    <dbReference type="NCBI Taxonomy" id="410659"/>
    <lineage>
        <taxon>unclassified sequences</taxon>
        <taxon>metagenomes</taxon>
        <taxon>ecological metagenomes</taxon>
    </lineage>
</organism>
<dbReference type="GO" id="GO:0046872">
    <property type="term" value="F:metal ion binding"/>
    <property type="evidence" value="ECO:0007669"/>
    <property type="project" value="UniProtKB-KW"/>
</dbReference>
<dbReference type="GO" id="GO:0005886">
    <property type="term" value="C:plasma membrane"/>
    <property type="evidence" value="ECO:0007669"/>
    <property type="project" value="UniProtKB-SubCell"/>
</dbReference>
<evidence type="ECO:0000256" key="7">
    <source>
        <dbReference type="ARBA" id="ARBA00022723"/>
    </source>
</evidence>
<evidence type="ECO:0000256" key="5">
    <source>
        <dbReference type="ARBA" id="ARBA00022519"/>
    </source>
</evidence>
<keyword evidence="6 12" id="KW-0812">Transmembrane</keyword>
<keyword evidence="11 12" id="KW-0472">Membrane</keyword>
<accession>T0XVY8</accession>
<dbReference type="NCBIfam" id="TIGR02120">
    <property type="entry name" value="GspF"/>
    <property type="match status" value="1"/>
</dbReference>